<evidence type="ECO:0000256" key="2">
    <source>
        <dbReference type="ARBA" id="ARBA00004240"/>
    </source>
</evidence>
<keyword evidence="5" id="KW-0256">Endoplasmic reticulum</keyword>
<evidence type="ECO:0000256" key="4">
    <source>
        <dbReference type="ARBA" id="ARBA00022490"/>
    </source>
</evidence>
<comment type="subcellular location">
    <subcellularLocation>
        <location evidence="3">Cytoplasm</location>
        <location evidence="3">Cytosol</location>
    </subcellularLocation>
    <subcellularLocation>
        <location evidence="2">Endoplasmic reticulum</location>
    </subcellularLocation>
    <subcellularLocation>
        <location evidence="1">Mitochondrion</location>
    </subcellularLocation>
</comment>
<name>A0ABD0TDB4_LOXSC</name>
<keyword evidence="6" id="KW-0496">Mitochondrion</keyword>
<evidence type="ECO:0000256" key="5">
    <source>
        <dbReference type="ARBA" id="ARBA00022824"/>
    </source>
</evidence>
<evidence type="ECO:0000256" key="3">
    <source>
        <dbReference type="ARBA" id="ARBA00004514"/>
    </source>
</evidence>
<dbReference type="PANTHER" id="PTHR10957">
    <property type="entry name" value="RAP1 GTPASE-GDP DISSOCIATION STIMULATOR 1"/>
    <property type="match status" value="1"/>
</dbReference>
<dbReference type="AlphaFoldDB" id="A0ABD0TDB4"/>
<sequence>MDGSSAKKSTSLETLVIQNISNLNDLKAKLNDIIQAGKDYEYDVSSCLKNLLSHTDADIVVLSVQAISELVKCEDKRETYAQKEIIEPIINILDKELHSGNSELLKQCCRALGNLCCNCDAARTVVLEFNGVPVLVKLLEQTLGKSDANNDEIKLLASKTLLNFAIGGSEYSEAIVQGGLIDVLHKTLLLELDKDEMCDDVVSTCLLILSVINENTPEFLFEEKVNKAVLNVLKETDNVEISDLCLDHLHLQAEHDSVKTMLAVDGGVQLVCTRVEALMRRRDAGDLSAEGAEADAVLKQACDLIIIVLTGDDAMHTLYNNGVGEVYLTMVKWLESRNWQLLTTAVLAIGNFARQDDYCAQMMQDHIFDKLLDIFEVYNAFGLRMLKEPKAARPVEPATVSKVQHAVLAALRNLIVPVPNKRVAAAKGRAAPLLLSALPHVDDHHVAYKLLAAIRMLVDGQESVARQLATNREALSAVARWGHAGEHAGAAGEAPRLLAWAGKQLRHSDHWRHIVEVEGCISSLVNMLIVCHSVMQNEAILALTLLAIESLNKKSPSNESPSDFDYEKSFISQLIKSEIGKHVAVLIETNNAKMPKEVAENLLAFLDITSKNNKLAFDYKEAKVNESLKKFCESRKDFSDDLKACINGVVASISDNGKAE</sequence>
<gene>
    <name evidence="7" type="ORF">ABMA28_015930</name>
</gene>
<dbReference type="InterPro" id="IPR011989">
    <property type="entry name" value="ARM-like"/>
</dbReference>
<dbReference type="SUPFAM" id="SSF48371">
    <property type="entry name" value="ARM repeat"/>
    <property type="match status" value="2"/>
</dbReference>
<evidence type="ECO:0000313" key="7">
    <source>
        <dbReference type="EMBL" id="KAL0840742.1"/>
    </source>
</evidence>
<dbReference type="InterPro" id="IPR016024">
    <property type="entry name" value="ARM-type_fold"/>
</dbReference>
<organism evidence="7 8">
    <name type="scientific">Loxostege sticticalis</name>
    <name type="common">Beet webworm moth</name>
    <dbReference type="NCBI Taxonomy" id="481309"/>
    <lineage>
        <taxon>Eukaryota</taxon>
        <taxon>Metazoa</taxon>
        <taxon>Ecdysozoa</taxon>
        <taxon>Arthropoda</taxon>
        <taxon>Hexapoda</taxon>
        <taxon>Insecta</taxon>
        <taxon>Pterygota</taxon>
        <taxon>Neoptera</taxon>
        <taxon>Endopterygota</taxon>
        <taxon>Lepidoptera</taxon>
        <taxon>Glossata</taxon>
        <taxon>Ditrysia</taxon>
        <taxon>Pyraloidea</taxon>
        <taxon>Crambidae</taxon>
        <taxon>Pyraustinae</taxon>
        <taxon>Loxostege</taxon>
    </lineage>
</organism>
<accession>A0ABD0TDB4</accession>
<evidence type="ECO:0000256" key="1">
    <source>
        <dbReference type="ARBA" id="ARBA00004173"/>
    </source>
</evidence>
<reference evidence="7 8" key="1">
    <citation type="submission" date="2024-06" db="EMBL/GenBank/DDBJ databases">
        <title>A chromosome-level genome assembly of beet webworm, Loxostege sticticalis.</title>
        <authorList>
            <person name="Zhang Y."/>
        </authorList>
    </citation>
    <scope>NUCLEOTIDE SEQUENCE [LARGE SCALE GENOMIC DNA]</scope>
    <source>
        <strain evidence="7">AQ028</strain>
        <tissue evidence="7">Male pupae</tissue>
    </source>
</reference>
<evidence type="ECO:0000313" key="8">
    <source>
        <dbReference type="Proteomes" id="UP001549921"/>
    </source>
</evidence>
<evidence type="ECO:0000256" key="6">
    <source>
        <dbReference type="ARBA" id="ARBA00023128"/>
    </source>
</evidence>
<dbReference type="InterPro" id="IPR000225">
    <property type="entry name" value="Armadillo"/>
</dbReference>
<dbReference type="EMBL" id="JBEDNZ010000007">
    <property type="protein sequence ID" value="KAL0840742.1"/>
    <property type="molecule type" value="Genomic_DNA"/>
</dbReference>
<dbReference type="GO" id="GO:0005829">
    <property type="term" value="C:cytosol"/>
    <property type="evidence" value="ECO:0007669"/>
    <property type="project" value="UniProtKB-SubCell"/>
</dbReference>
<evidence type="ECO:0008006" key="9">
    <source>
        <dbReference type="Google" id="ProtNLM"/>
    </source>
</evidence>
<comment type="caution">
    <text evidence="7">The sequence shown here is derived from an EMBL/GenBank/DDBJ whole genome shotgun (WGS) entry which is preliminary data.</text>
</comment>
<dbReference type="InterPro" id="IPR040144">
    <property type="entry name" value="RAP1GDS1"/>
</dbReference>
<dbReference type="SMART" id="SM00185">
    <property type="entry name" value="ARM"/>
    <property type="match status" value="5"/>
</dbReference>
<dbReference type="GO" id="GO:0005739">
    <property type="term" value="C:mitochondrion"/>
    <property type="evidence" value="ECO:0007669"/>
    <property type="project" value="UniProtKB-SubCell"/>
</dbReference>
<proteinExistence type="predicted"/>
<dbReference type="GO" id="GO:0005783">
    <property type="term" value="C:endoplasmic reticulum"/>
    <property type="evidence" value="ECO:0007669"/>
    <property type="project" value="UniProtKB-SubCell"/>
</dbReference>
<dbReference type="Proteomes" id="UP001549921">
    <property type="component" value="Unassembled WGS sequence"/>
</dbReference>
<protein>
    <recommendedName>
        <fullName evidence="9">Rap1 GTPase-GDP dissociation stimulator 1-B</fullName>
    </recommendedName>
</protein>
<keyword evidence="4" id="KW-0963">Cytoplasm</keyword>
<dbReference type="Gene3D" id="1.25.10.10">
    <property type="entry name" value="Leucine-rich Repeat Variant"/>
    <property type="match status" value="3"/>
</dbReference>